<keyword evidence="6" id="KW-1185">Reference proteome</keyword>
<dbReference type="OMA" id="SEYLACK"/>
<dbReference type="InterPro" id="IPR026992">
    <property type="entry name" value="DIOX_N"/>
</dbReference>
<dbReference type="Pfam" id="PF03171">
    <property type="entry name" value="2OG-FeII_Oxy"/>
    <property type="match status" value="1"/>
</dbReference>
<dbReference type="InterPro" id="IPR027443">
    <property type="entry name" value="IPNS-like_sf"/>
</dbReference>
<dbReference type="InterPro" id="IPR050231">
    <property type="entry name" value="Iron_ascorbate_oxido_reductase"/>
</dbReference>
<keyword evidence="2" id="KW-0408">Iron</keyword>
<evidence type="ECO:0000256" key="2">
    <source>
        <dbReference type="ARBA" id="ARBA00023004"/>
    </source>
</evidence>
<dbReference type="Proteomes" id="UP000195402">
    <property type="component" value="Unassembled WGS sequence"/>
</dbReference>
<accession>A0A200PT04</accession>
<dbReference type="SUPFAM" id="SSF51197">
    <property type="entry name" value="Clavaminate synthase-like"/>
    <property type="match status" value="1"/>
</dbReference>
<evidence type="ECO:0000313" key="5">
    <source>
        <dbReference type="EMBL" id="OVA01326.1"/>
    </source>
</evidence>
<keyword evidence="5" id="KW-0560">Oxidoreductase</keyword>
<dbReference type="AlphaFoldDB" id="A0A200PT04"/>
<name>A0A200PT04_MACCD</name>
<dbReference type="Pfam" id="PF14226">
    <property type="entry name" value="DIOX_N"/>
    <property type="match status" value="1"/>
</dbReference>
<proteinExistence type="predicted"/>
<evidence type="ECO:0000259" key="4">
    <source>
        <dbReference type="Pfam" id="PF14226"/>
    </source>
</evidence>
<dbReference type="GO" id="GO:0051213">
    <property type="term" value="F:dioxygenase activity"/>
    <property type="evidence" value="ECO:0007669"/>
    <property type="project" value="UniProtKB-KW"/>
</dbReference>
<dbReference type="InParanoid" id="A0A200PT04"/>
<comment type="caution">
    <text evidence="5">The sequence shown here is derived from an EMBL/GenBank/DDBJ whole genome shotgun (WGS) entry which is preliminary data.</text>
</comment>
<feature type="domain" description="Non-haem dioxygenase N-terminal" evidence="4">
    <location>
        <begin position="9"/>
        <end position="89"/>
    </location>
</feature>
<feature type="domain" description="Isopenicillin N synthase-like Fe(2+) 2OG dioxygenase" evidence="3">
    <location>
        <begin position="174"/>
        <end position="263"/>
    </location>
</feature>
<reference evidence="5 6" key="1">
    <citation type="journal article" date="2017" name="Mol. Plant">
        <title>The Genome of Medicinal Plant Macleaya cordata Provides New Insights into Benzylisoquinoline Alkaloids Metabolism.</title>
        <authorList>
            <person name="Liu X."/>
            <person name="Liu Y."/>
            <person name="Huang P."/>
            <person name="Ma Y."/>
            <person name="Qing Z."/>
            <person name="Tang Q."/>
            <person name="Cao H."/>
            <person name="Cheng P."/>
            <person name="Zheng Y."/>
            <person name="Yuan Z."/>
            <person name="Zhou Y."/>
            <person name="Liu J."/>
            <person name="Tang Z."/>
            <person name="Zhuo Y."/>
            <person name="Zhang Y."/>
            <person name="Yu L."/>
            <person name="Huang J."/>
            <person name="Yang P."/>
            <person name="Peng Q."/>
            <person name="Zhang J."/>
            <person name="Jiang W."/>
            <person name="Zhang Z."/>
            <person name="Lin K."/>
            <person name="Ro D.K."/>
            <person name="Chen X."/>
            <person name="Xiong X."/>
            <person name="Shang Y."/>
            <person name="Huang S."/>
            <person name="Zeng J."/>
        </authorList>
    </citation>
    <scope>NUCLEOTIDE SEQUENCE [LARGE SCALE GENOMIC DNA]</scope>
    <source>
        <strain evidence="6">cv. BLH2017</strain>
        <tissue evidence="5">Root</tissue>
    </source>
</reference>
<dbReference type="OrthoDB" id="288590at2759"/>
<dbReference type="PANTHER" id="PTHR47990">
    <property type="entry name" value="2-OXOGLUTARATE (2OG) AND FE(II)-DEPENDENT OXYGENASE SUPERFAMILY PROTEIN-RELATED"/>
    <property type="match status" value="1"/>
</dbReference>
<dbReference type="EMBL" id="MVGT01004128">
    <property type="protein sequence ID" value="OVA01326.1"/>
    <property type="molecule type" value="Genomic_DNA"/>
</dbReference>
<keyword evidence="5" id="KW-0223">Dioxygenase</keyword>
<keyword evidence="1" id="KW-0479">Metal-binding</keyword>
<sequence length="285" mass="32546">MEFIESSGIPCLDFSKNPEDLVEGSEGWKNLCKKVREACEVYGCFQVVYDKVPVQLHEEMVMGLKDLFDLPVETKKKNSNSKVKYAYIPKLDFLPLYESSGFKVDPTNKLDQARTFTDLMWPNGNPAFCQTVDRMSKMMVELERIIRKMIFESFGVEKYYDSNLKDSEDVLRIMKYDAPPSNVDSAIGVMAHTDNTTIQGVIYQDIQGLEVLIPKEGDEWVQVAQRQATFIILIGEVFKGWSNGRVHAAKHRVIMRGEKARYAYGLYALPKDGVVVEVPKEFIDN</sequence>
<dbReference type="InterPro" id="IPR044861">
    <property type="entry name" value="IPNS-like_FE2OG_OXY"/>
</dbReference>
<dbReference type="STRING" id="56857.A0A200PT04"/>
<evidence type="ECO:0000259" key="3">
    <source>
        <dbReference type="Pfam" id="PF03171"/>
    </source>
</evidence>
<evidence type="ECO:0000313" key="6">
    <source>
        <dbReference type="Proteomes" id="UP000195402"/>
    </source>
</evidence>
<dbReference type="Gene3D" id="2.60.120.330">
    <property type="entry name" value="B-lactam Antibiotic, Isopenicillin N Synthase, Chain"/>
    <property type="match status" value="1"/>
</dbReference>
<dbReference type="GO" id="GO:0046872">
    <property type="term" value="F:metal ion binding"/>
    <property type="evidence" value="ECO:0007669"/>
    <property type="project" value="UniProtKB-KW"/>
</dbReference>
<protein>
    <submittedName>
        <fullName evidence="5">Oxoglutarate/iron-dependent dioxygenase</fullName>
    </submittedName>
</protein>
<gene>
    <name evidence="5" type="ORF">BVC80_1797g7</name>
</gene>
<organism evidence="5 6">
    <name type="scientific">Macleaya cordata</name>
    <name type="common">Five-seeded plume-poppy</name>
    <name type="synonym">Bocconia cordata</name>
    <dbReference type="NCBI Taxonomy" id="56857"/>
    <lineage>
        <taxon>Eukaryota</taxon>
        <taxon>Viridiplantae</taxon>
        <taxon>Streptophyta</taxon>
        <taxon>Embryophyta</taxon>
        <taxon>Tracheophyta</taxon>
        <taxon>Spermatophyta</taxon>
        <taxon>Magnoliopsida</taxon>
        <taxon>Ranunculales</taxon>
        <taxon>Papaveraceae</taxon>
        <taxon>Papaveroideae</taxon>
        <taxon>Macleaya</taxon>
    </lineage>
</organism>
<evidence type="ECO:0000256" key="1">
    <source>
        <dbReference type="ARBA" id="ARBA00022723"/>
    </source>
</evidence>